<dbReference type="PANTHER" id="PTHR21310">
    <property type="entry name" value="AMINOGLYCOSIDE PHOSPHOTRANSFERASE-RELATED-RELATED"/>
    <property type="match status" value="1"/>
</dbReference>
<dbReference type="Proteomes" id="UP001149165">
    <property type="component" value="Unassembled WGS sequence"/>
</dbReference>
<sequence>MDPAKLIRSNDLCSQKPPTTGKTALDALKSASNAIVQKLLRVAPQDECAGNTVDLDGINEVEGVTLLAKGGYNMVWLVKLDDCYEITVDVEDKNDSLLPKQYFVDRFILRVPCDNTLLPYQVTNEVASRKFVAAKLPHIPVPKIFFYHATSLPGQSFIVEEYIDGPPLSTIWMTLTLPQKEIFADTLSTITLDLAETRFNFIGGLNINGLTPAPTVEGCKLFKRRDKFHSEDFYPIGPYKSTKEYILACYEREICYYTHAPEHDIDEDLFRETSVQDFIVELQKKRDSIARIDMTDEPFSLVHGDLHGRNILTKNGEISAFIDWEFAGSYPLSETLTDGGIDVVEPNSMELDEENLIWNIKICNLIRRKAKERLWPQNEVDLLMGDGNPELGIARSEMFP</sequence>
<proteinExistence type="predicted"/>
<reference evidence="2" key="2">
    <citation type="journal article" date="2023" name="IMA Fungus">
        <title>Comparative genomic study of the Penicillium genus elucidates a diverse pangenome and 15 lateral gene transfer events.</title>
        <authorList>
            <person name="Petersen C."/>
            <person name="Sorensen T."/>
            <person name="Nielsen M.R."/>
            <person name="Sondergaard T.E."/>
            <person name="Sorensen J.L."/>
            <person name="Fitzpatrick D.A."/>
            <person name="Frisvad J.C."/>
            <person name="Nielsen K.L."/>
        </authorList>
    </citation>
    <scope>NUCLEOTIDE SEQUENCE</scope>
    <source>
        <strain evidence="2">IBT 30069</strain>
    </source>
</reference>
<dbReference type="PANTHER" id="PTHR21310:SF15">
    <property type="entry name" value="AMINOGLYCOSIDE PHOSPHOTRANSFERASE DOMAIN-CONTAINING PROTEIN"/>
    <property type="match status" value="1"/>
</dbReference>
<name>A0A9W9EVV7_9EURO</name>
<dbReference type="EMBL" id="JAPQKH010000007">
    <property type="protein sequence ID" value="KAJ5088840.1"/>
    <property type="molecule type" value="Genomic_DNA"/>
</dbReference>
<dbReference type="InterPro" id="IPR002575">
    <property type="entry name" value="Aminoglycoside_PTrfase"/>
</dbReference>
<dbReference type="InterPro" id="IPR011009">
    <property type="entry name" value="Kinase-like_dom_sf"/>
</dbReference>
<accession>A0A9W9EVV7</accession>
<feature type="domain" description="Aminoglycoside phosphotransferase" evidence="1">
    <location>
        <begin position="106"/>
        <end position="334"/>
    </location>
</feature>
<keyword evidence="3" id="KW-1185">Reference proteome</keyword>
<dbReference type="Gene3D" id="3.90.1200.10">
    <property type="match status" value="1"/>
</dbReference>
<dbReference type="Pfam" id="PF01636">
    <property type="entry name" value="APH"/>
    <property type="match status" value="1"/>
</dbReference>
<evidence type="ECO:0000313" key="3">
    <source>
        <dbReference type="Proteomes" id="UP001149165"/>
    </source>
</evidence>
<dbReference type="OrthoDB" id="5411099at2759"/>
<dbReference type="AlphaFoldDB" id="A0A9W9EVV7"/>
<reference evidence="2" key="1">
    <citation type="submission" date="2022-11" db="EMBL/GenBank/DDBJ databases">
        <authorList>
            <person name="Petersen C."/>
        </authorList>
    </citation>
    <scope>NUCLEOTIDE SEQUENCE</scope>
    <source>
        <strain evidence="2">IBT 30069</strain>
    </source>
</reference>
<evidence type="ECO:0000259" key="1">
    <source>
        <dbReference type="Pfam" id="PF01636"/>
    </source>
</evidence>
<organism evidence="2 3">
    <name type="scientific">Penicillium angulare</name>
    <dbReference type="NCBI Taxonomy" id="116970"/>
    <lineage>
        <taxon>Eukaryota</taxon>
        <taxon>Fungi</taxon>
        <taxon>Dikarya</taxon>
        <taxon>Ascomycota</taxon>
        <taxon>Pezizomycotina</taxon>
        <taxon>Eurotiomycetes</taxon>
        <taxon>Eurotiomycetidae</taxon>
        <taxon>Eurotiales</taxon>
        <taxon>Aspergillaceae</taxon>
        <taxon>Penicillium</taxon>
    </lineage>
</organism>
<evidence type="ECO:0000313" key="2">
    <source>
        <dbReference type="EMBL" id="KAJ5088840.1"/>
    </source>
</evidence>
<protein>
    <recommendedName>
        <fullName evidence="1">Aminoglycoside phosphotransferase domain-containing protein</fullName>
    </recommendedName>
</protein>
<gene>
    <name evidence="2" type="ORF">N7456_012456</name>
</gene>
<dbReference type="InterPro" id="IPR051678">
    <property type="entry name" value="AGP_Transferase"/>
</dbReference>
<comment type="caution">
    <text evidence="2">The sequence shown here is derived from an EMBL/GenBank/DDBJ whole genome shotgun (WGS) entry which is preliminary data.</text>
</comment>
<dbReference type="SUPFAM" id="SSF56112">
    <property type="entry name" value="Protein kinase-like (PK-like)"/>
    <property type="match status" value="1"/>
</dbReference>